<evidence type="ECO:0000313" key="14">
    <source>
        <dbReference type="EMBL" id="AMR06564.1"/>
    </source>
</evidence>
<comment type="similarity">
    <text evidence="2 12">Belongs to the ATPase protein 8 family.</text>
</comment>
<evidence type="ECO:0000256" key="13">
    <source>
        <dbReference type="SAM" id="Phobius"/>
    </source>
</evidence>
<dbReference type="EMBL" id="KP692789">
    <property type="protein sequence ID" value="AMR06564.1"/>
    <property type="molecule type" value="Genomic_DNA"/>
</dbReference>
<protein>
    <recommendedName>
        <fullName evidence="12">ATP synthase complex subunit 8</fullName>
    </recommendedName>
</protein>
<gene>
    <name evidence="14" type="primary">ATP8</name>
</gene>
<evidence type="ECO:0000256" key="1">
    <source>
        <dbReference type="ARBA" id="ARBA00004304"/>
    </source>
</evidence>
<keyword evidence="7 12" id="KW-0375">Hydrogen ion transport</keyword>
<keyword evidence="9 12" id="KW-0406">Ion transport</keyword>
<evidence type="ECO:0000256" key="7">
    <source>
        <dbReference type="ARBA" id="ARBA00022781"/>
    </source>
</evidence>
<accession>A0A142GRH7</accession>
<evidence type="ECO:0000256" key="6">
    <source>
        <dbReference type="ARBA" id="ARBA00022692"/>
    </source>
</evidence>
<geneLocation type="mitochondrion" evidence="14"/>
<keyword evidence="11 13" id="KW-0472">Membrane</keyword>
<comment type="subcellular location">
    <subcellularLocation>
        <location evidence="1 12">Mitochondrion membrane</location>
        <topology evidence="1 12">Single-pass membrane protein</topology>
    </subcellularLocation>
</comment>
<evidence type="ECO:0000256" key="8">
    <source>
        <dbReference type="ARBA" id="ARBA00022989"/>
    </source>
</evidence>
<evidence type="ECO:0000256" key="9">
    <source>
        <dbReference type="ARBA" id="ARBA00023065"/>
    </source>
</evidence>
<name>A0A142GRH7_9CUCU</name>
<dbReference type="GO" id="GO:0045259">
    <property type="term" value="C:proton-transporting ATP synthase complex"/>
    <property type="evidence" value="ECO:0007669"/>
    <property type="project" value="UniProtKB-KW"/>
</dbReference>
<evidence type="ECO:0000256" key="4">
    <source>
        <dbReference type="ARBA" id="ARBA00022448"/>
    </source>
</evidence>
<keyword evidence="6 12" id="KW-0812">Transmembrane</keyword>
<evidence type="ECO:0000256" key="2">
    <source>
        <dbReference type="ARBA" id="ARBA00008892"/>
    </source>
</evidence>
<sequence length="53" mass="6320">MPQMAPLNWLSLMIYFLTIFMLVNAVNFYSFSYESPKSSSLQKPIIKTNWKWL</sequence>
<keyword evidence="8 13" id="KW-1133">Transmembrane helix</keyword>
<dbReference type="GO" id="GO:0015986">
    <property type="term" value="P:proton motive force-driven ATP synthesis"/>
    <property type="evidence" value="ECO:0007669"/>
    <property type="project" value="InterPro"/>
</dbReference>
<dbReference type="AlphaFoldDB" id="A0A142GRH7"/>
<keyword evidence="5 12" id="KW-0138">CF(0)</keyword>
<evidence type="ECO:0000256" key="11">
    <source>
        <dbReference type="ARBA" id="ARBA00023136"/>
    </source>
</evidence>
<feature type="transmembrane region" description="Helical" evidence="13">
    <location>
        <begin position="12"/>
        <end position="31"/>
    </location>
</feature>
<reference evidence="14" key="1">
    <citation type="journal article" date="2016" name="Gene">
        <title>The complete mitochondrial genome of Epicauta chinensis (Coleoptera: Meloidae) and phylogenetic analysis among Coleopteran insects.</title>
        <authorList>
            <person name="Du C."/>
            <person name="He S."/>
            <person name="Song X."/>
            <person name="Liao Q."/>
            <person name="Zhang X."/>
            <person name="Yue B."/>
        </authorList>
    </citation>
    <scope>NUCLEOTIDE SEQUENCE</scope>
</reference>
<comment type="subunit">
    <text evidence="3">F-type ATPases have 2 components, CF(1) - the catalytic core - and CF(0) - the membrane proton channel.</text>
</comment>
<dbReference type="GO" id="GO:0015078">
    <property type="term" value="F:proton transmembrane transporter activity"/>
    <property type="evidence" value="ECO:0007669"/>
    <property type="project" value="InterPro"/>
</dbReference>
<dbReference type="GO" id="GO:0031966">
    <property type="term" value="C:mitochondrial membrane"/>
    <property type="evidence" value="ECO:0007669"/>
    <property type="project" value="UniProtKB-SubCell"/>
</dbReference>
<evidence type="ECO:0000256" key="5">
    <source>
        <dbReference type="ARBA" id="ARBA00022547"/>
    </source>
</evidence>
<evidence type="ECO:0000256" key="10">
    <source>
        <dbReference type="ARBA" id="ARBA00023128"/>
    </source>
</evidence>
<evidence type="ECO:0000256" key="12">
    <source>
        <dbReference type="RuleBase" id="RU003661"/>
    </source>
</evidence>
<proteinExistence type="inferred from homology"/>
<organism evidence="14">
    <name type="scientific">Epicauta chinensis</name>
    <dbReference type="NCBI Taxonomy" id="941254"/>
    <lineage>
        <taxon>Eukaryota</taxon>
        <taxon>Metazoa</taxon>
        <taxon>Ecdysozoa</taxon>
        <taxon>Arthropoda</taxon>
        <taxon>Hexapoda</taxon>
        <taxon>Insecta</taxon>
        <taxon>Pterygota</taxon>
        <taxon>Neoptera</taxon>
        <taxon>Endopterygota</taxon>
        <taxon>Coleoptera</taxon>
        <taxon>Polyphaga</taxon>
        <taxon>Cucujiformia</taxon>
        <taxon>Meloidae</taxon>
        <taxon>Meloinae</taxon>
        <taxon>Epicauta</taxon>
    </lineage>
</organism>
<dbReference type="InterPro" id="IPR001421">
    <property type="entry name" value="ATP8_metazoa"/>
</dbReference>
<evidence type="ECO:0000256" key="3">
    <source>
        <dbReference type="ARBA" id="ARBA00011291"/>
    </source>
</evidence>
<dbReference type="Pfam" id="PF00895">
    <property type="entry name" value="ATP-synt_8"/>
    <property type="match status" value="1"/>
</dbReference>
<keyword evidence="10 12" id="KW-0496">Mitochondrion</keyword>
<keyword evidence="4 12" id="KW-0813">Transport</keyword>